<comment type="caution">
    <text evidence="2">The sequence shown here is derived from an EMBL/GenBank/DDBJ whole genome shotgun (WGS) entry which is preliminary data.</text>
</comment>
<name>A0A0F9B852_9ZZZZ</name>
<evidence type="ECO:0000256" key="1">
    <source>
        <dbReference type="SAM" id="MobiDB-lite"/>
    </source>
</evidence>
<organism evidence="2">
    <name type="scientific">marine sediment metagenome</name>
    <dbReference type="NCBI Taxonomy" id="412755"/>
    <lineage>
        <taxon>unclassified sequences</taxon>
        <taxon>metagenomes</taxon>
        <taxon>ecological metagenomes</taxon>
    </lineage>
</organism>
<dbReference type="EMBL" id="LAZR01039118">
    <property type="protein sequence ID" value="KKL17795.1"/>
    <property type="molecule type" value="Genomic_DNA"/>
</dbReference>
<dbReference type="AlphaFoldDB" id="A0A0F9B852"/>
<accession>A0A0F9B852</accession>
<reference evidence="2" key="1">
    <citation type="journal article" date="2015" name="Nature">
        <title>Complex archaea that bridge the gap between prokaryotes and eukaryotes.</title>
        <authorList>
            <person name="Spang A."/>
            <person name="Saw J.H."/>
            <person name="Jorgensen S.L."/>
            <person name="Zaremba-Niedzwiedzka K."/>
            <person name="Martijn J."/>
            <person name="Lind A.E."/>
            <person name="van Eijk R."/>
            <person name="Schleper C."/>
            <person name="Guy L."/>
            <person name="Ettema T.J."/>
        </authorList>
    </citation>
    <scope>NUCLEOTIDE SEQUENCE</scope>
</reference>
<proteinExistence type="predicted"/>
<feature type="non-terminal residue" evidence="2">
    <location>
        <position position="505"/>
    </location>
</feature>
<feature type="compositionally biased region" description="Basic residues" evidence="1">
    <location>
        <begin position="492"/>
        <end position="505"/>
    </location>
</feature>
<sequence>IAAIKQKLGEKAGKFLSKPHRMGDYKKRPDLFDASAILKDMTKFTFAMTEATQSLQKIGMPRQRRVLVIMDLSGQKNPITGGGVGGLAYRDEHGIAVDTRNVTPGLLVHEWAHMYWFQLPKKSRAYFSVWYAQNVVRTLAKEVEKGLPKDFQAETIELILTLVDNEYLDLWGLTPKDYMKLRKQAGDFTSTEEGLFNIVIDRFTNRRDVELRGELRQTLKPDPTSLAEPGGMVKGMDVVLYPDTDPKEKRAGIFTEPGAAFVKMIPLSQIPDVVRIDWTKTAQENRRELNIAQLEVKLANLSKPVHDQFGKTLEVVLEKILYGTTMQLRFSPHGISLLDIFPHRVFQAIIDNFVRTARATKEEFAPHLTLKQQLQAQPKWSAKPEQAQSVVAARIDKPEGVAIRMTARRIGKVPTAYAASSTVELWAETVAYAASKPSKLSSGLKTALRNVVSGKVTEALAVLFTEEEMEMPGKLAEEFVHEQDDEEEPKEPKKKPPKKAAKKKA</sequence>
<protein>
    <submittedName>
        <fullName evidence="2">Uncharacterized protein</fullName>
    </submittedName>
</protein>
<feature type="region of interest" description="Disordered" evidence="1">
    <location>
        <begin position="473"/>
        <end position="505"/>
    </location>
</feature>
<evidence type="ECO:0000313" key="2">
    <source>
        <dbReference type="EMBL" id="KKL17795.1"/>
    </source>
</evidence>
<feature type="non-terminal residue" evidence="2">
    <location>
        <position position="1"/>
    </location>
</feature>
<gene>
    <name evidence="2" type="ORF">LCGC14_2481960</name>
</gene>